<protein>
    <submittedName>
        <fullName evidence="2">Uncharacterized protein</fullName>
    </submittedName>
</protein>
<feature type="compositionally biased region" description="Low complexity" evidence="1">
    <location>
        <begin position="98"/>
        <end position="111"/>
    </location>
</feature>
<accession>A0AAD5XAS9</accession>
<proteinExistence type="predicted"/>
<feature type="region of interest" description="Disordered" evidence="1">
    <location>
        <begin position="212"/>
        <end position="244"/>
    </location>
</feature>
<keyword evidence="3" id="KW-1185">Reference proteome</keyword>
<name>A0AAD5XAS9_9FUNG</name>
<organism evidence="2 3">
    <name type="scientific">Physocladia obscura</name>
    <dbReference type="NCBI Taxonomy" id="109957"/>
    <lineage>
        <taxon>Eukaryota</taxon>
        <taxon>Fungi</taxon>
        <taxon>Fungi incertae sedis</taxon>
        <taxon>Chytridiomycota</taxon>
        <taxon>Chytridiomycota incertae sedis</taxon>
        <taxon>Chytridiomycetes</taxon>
        <taxon>Chytridiales</taxon>
        <taxon>Chytriomycetaceae</taxon>
        <taxon>Physocladia</taxon>
    </lineage>
</organism>
<evidence type="ECO:0000313" key="2">
    <source>
        <dbReference type="EMBL" id="KAJ3088517.1"/>
    </source>
</evidence>
<feature type="compositionally biased region" description="Polar residues" evidence="1">
    <location>
        <begin position="20"/>
        <end position="35"/>
    </location>
</feature>
<feature type="compositionally biased region" description="Basic and acidic residues" evidence="1">
    <location>
        <begin position="234"/>
        <end position="244"/>
    </location>
</feature>
<feature type="compositionally biased region" description="Low complexity" evidence="1">
    <location>
        <begin position="49"/>
        <end position="64"/>
    </location>
</feature>
<feature type="compositionally biased region" description="Acidic residues" evidence="1">
    <location>
        <begin position="216"/>
        <end position="233"/>
    </location>
</feature>
<evidence type="ECO:0000256" key="1">
    <source>
        <dbReference type="SAM" id="MobiDB-lite"/>
    </source>
</evidence>
<reference evidence="2" key="1">
    <citation type="submission" date="2020-05" db="EMBL/GenBank/DDBJ databases">
        <title>Phylogenomic resolution of chytrid fungi.</title>
        <authorList>
            <person name="Stajich J.E."/>
            <person name="Amses K."/>
            <person name="Simmons R."/>
            <person name="Seto K."/>
            <person name="Myers J."/>
            <person name="Bonds A."/>
            <person name="Quandt C.A."/>
            <person name="Barry K."/>
            <person name="Liu P."/>
            <person name="Grigoriev I."/>
            <person name="Longcore J.E."/>
            <person name="James T.Y."/>
        </authorList>
    </citation>
    <scope>NUCLEOTIDE SEQUENCE</scope>
    <source>
        <strain evidence="2">JEL0513</strain>
    </source>
</reference>
<feature type="compositionally biased region" description="Polar residues" evidence="1">
    <location>
        <begin position="73"/>
        <end position="85"/>
    </location>
</feature>
<comment type="caution">
    <text evidence="2">The sequence shown here is derived from an EMBL/GenBank/DDBJ whole genome shotgun (WGS) entry which is preliminary data.</text>
</comment>
<dbReference type="Proteomes" id="UP001211907">
    <property type="component" value="Unassembled WGS sequence"/>
</dbReference>
<gene>
    <name evidence="2" type="ORF">HK100_008015</name>
</gene>
<sequence length="244" mass="25612">MSARPHSAFRDASGMPPAESANSRILQNKINSSFEVKTFEFPPQPPPTTATTATTTTTTQQASAPPTPKAARQPSSNSSRTPAAVSTSQLQPQPPSTPTSASKQQQQQQYQQPPPKPLHSLPPRPGAIATPAVTAVVETKLYAGGGGGSLTTVSVHLGSNENGNTVAMVAATGDYHPYGEAHISDETLAAVDEMLEEERRLAAAAASQFVGGGVQNDDEMEEGEAGELFDDNVAEEHERKKAKN</sequence>
<dbReference type="EMBL" id="JADGJH010003839">
    <property type="protein sequence ID" value="KAJ3088517.1"/>
    <property type="molecule type" value="Genomic_DNA"/>
</dbReference>
<feature type="region of interest" description="Disordered" evidence="1">
    <location>
        <begin position="1"/>
        <end position="132"/>
    </location>
</feature>
<evidence type="ECO:0000313" key="3">
    <source>
        <dbReference type="Proteomes" id="UP001211907"/>
    </source>
</evidence>
<dbReference type="AlphaFoldDB" id="A0AAD5XAS9"/>
<feature type="compositionally biased region" description="Pro residues" evidence="1">
    <location>
        <begin position="112"/>
        <end position="125"/>
    </location>
</feature>